<proteinExistence type="predicted"/>
<sequence length="145" mass="16533">MENAHTCCMYRIHGNRIFVDDDHLPQIITEALVTAKKTGRKAVSWCLTSGSRWYFGVVTLRGRDSTRNSVLDSGYTVTYFESERLELQYISDSESEGGALEAEMKKLKTIWTMLTFWSLGRPERLKDAIFSVIPKTTSGLRRSLT</sequence>
<protein>
    <submittedName>
        <fullName evidence="1">Uncharacterized protein</fullName>
    </submittedName>
</protein>
<reference evidence="1 2" key="1">
    <citation type="submission" date="2020-07" db="EMBL/GenBank/DDBJ databases">
        <title>Comparative genomics of pyrophilous fungi reveals a link between fire events and developmental genes.</title>
        <authorList>
            <consortium name="DOE Joint Genome Institute"/>
            <person name="Steindorff A.S."/>
            <person name="Carver A."/>
            <person name="Calhoun S."/>
            <person name="Stillman K."/>
            <person name="Liu H."/>
            <person name="Lipzen A."/>
            <person name="Pangilinan J."/>
            <person name="Labutti K."/>
            <person name="Bruns T.D."/>
            <person name="Grigoriev I.V."/>
        </authorList>
    </citation>
    <scope>NUCLEOTIDE SEQUENCE [LARGE SCALE GENOMIC DNA]</scope>
    <source>
        <strain evidence="1 2">CBS 144469</strain>
    </source>
</reference>
<comment type="caution">
    <text evidence="1">The sequence shown here is derived from an EMBL/GenBank/DDBJ whole genome shotgun (WGS) entry which is preliminary data.</text>
</comment>
<dbReference type="OrthoDB" id="3071638at2759"/>
<dbReference type="Proteomes" id="UP000521943">
    <property type="component" value="Unassembled WGS sequence"/>
</dbReference>
<dbReference type="AlphaFoldDB" id="A0A8H6M7A0"/>
<evidence type="ECO:0000313" key="2">
    <source>
        <dbReference type="Proteomes" id="UP000521943"/>
    </source>
</evidence>
<keyword evidence="2" id="KW-1185">Reference proteome</keyword>
<name>A0A8H6M7A0_9AGAR</name>
<accession>A0A8H6M7A0</accession>
<dbReference type="EMBL" id="JACGCI010000033">
    <property type="protein sequence ID" value="KAF6754746.1"/>
    <property type="molecule type" value="Genomic_DNA"/>
</dbReference>
<evidence type="ECO:0000313" key="1">
    <source>
        <dbReference type="EMBL" id="KAF6754746.1"/>
    </source>
</evidence>
<gene>
    <name evidence="1" type="ORF">DFP72DRAFT_1068310</name>
</gene>
<organism evidence="1 2">
    <name type="scientific">Ephemerocybe angulata</name>
    <dbReference type="NCBI Taxonomy" id="980116"/>
    <lineage>
        <taxon>Eukaryota</taxon>
        <taxon>Fungi</taxon>
        <taxon>Dikarya</taxon>
        <taxon>Basidiomycota</taxon>
        <taxon>Agaricomycotina</taxon>
        <taxon>Agaricomycetes</taxon>
        <taxon>Agaricomycetidae</taxon>
        <taxon>Agaricales</taxon>
        <taxon>Agaricineae</taxon>
        <taxon>Psathyrellaceae</taxon>
        <taxon>Ephemerocybe</taxon>
    </lineage>
</organism>